<reference evidence="1 2" key="1">
    <citation type="journal article" date="2024" name="G3 (Bethesda)">
        <title>Genome assembly of Hibiscus sabdariffa L. provides insights into metabolisms of medicinal natural products.</title>
        <authorList>
            <person name="Kim T."/>
        </authorList>
    </citation>
    <scope>NUCLEOTIDE SEQUENCE [LARGE SCALE GENOMIC DNA]</scope>
    <source>
        <strain evidence="1">TK-2024</strain>
        <tissue evidence="1">Old leaves</tissue>
    </source>
</reference>
<sequence>MQDYRPKERNYAYIFELHYKTLSKIEKKCQDRAIKKCKKNGKDKISPRIVDSSPTDSDIAMKQILKQTARKALALGKRVEFQFLGNEEDVIEDFVKLELQQD</sequence>
<proteinExistence type="predicted"/>
<name>A0ABR2RB66_9ROSI</name>
<gene>
    <name evidence="1" type="ORF">V6N11_036711</name>
</gene>
<evidence type="ECO:0000313" key="1">
    <source>
        <dbReference type="EMBL" id="KAK9010198.1"/>
    </source>
</evidence>
<keyword evidence="2" id="KW-1185">Reference proteome</keyword>
<comment type="caution">
    <text evidence="1">The sequence shown here is derived from an EMBL/GenBank/DDBJ whole genome shotgun (WGS) entry which is preliminary data.</text>
</comment>
<evidence type="ECO:0000313" key="2">
    <source>
        <dbReference type="Proteomes" id="UP001396334"/>
    </source>
</evidence>
<protein>
    <submittedName>
        <fullName evidence="1">Uncharacterized protein</fullName>
    </submittedName>
</protein>
<dbReference type="Proteomes" id="UP001396334">
    <property type="component" value="Unassembled WGS sequence"/>
</dbReference>
<dbReference type="EMBL" id="JBBPBN010000024">
    <property type="protein sequence ID" value="KAK9010198.1"/>
    <property type="molecule type" value="Genomic_DNA"/>
</dbReference>
<accession>A0ABR2RB66</accession>
<organism evidence="1 2">
    <name type="scientific">Hibiscus sabdariffa</name>
    <name type="common">roselle</name>
    <dbReference type="NCBI Taxonomy" id="183260"/>
    <lineage>
        <taxon>Eukaryota</taxon>
        <taxon>Viridiplantae</taxon>
        <taxon>Streptophyta</taxon>
        <taxon>Embryophyta</taxon>
        <taxon>Tracheophyta</taxon>
        <taxon>Spermatophyta</taxon>
        <taxon>Magnoliopsida</taxon>
        <taxon>eudicotyledons</taxon>
        <taxon>Gunneridae</taxon>
        <taxon>Pentapetalae</taxon>
        <taxon>rosids</taxon>
        <taxon>malvids</taxon>
        <taxon>Malvales</taxon>
        <taxon>Malvaceae</taxon>
        <taxon>Malvoideae</taxon>
        <taxon>Hibiscus</taxon>
    </lineage>
</organism>